<evidence type="ECO:0000313" key="3">
    <source>
        <dbReference type="Proteomes" id="UP000283077"/>
    </source>
</evidence>
<name>A0A437R202_9GAMM</name>
<proteinExistence type="predicted"/>
<dbReference type="GO" id="GO:0016746">
    <property type="term" value="F:acyltransferase activity"/>
    <property type="evidence" value="ECO:0007669"/>
    <property type="project" value="UniProtKB-KW"/>
</dbReference>
<comment type="caution">
    <text evidence="2">The sequence shown here is derived from an EMBL/GenBank/DDBJ whole genome shotgun (WGS) entry which is preliminary data.</text>
</comment>
<sequence>MTEVTDNFDDIRPYNDAEVPAAVQRIIADPEFIRAVIRFRFGSASSWLSAVAAPLLTWYLRRKWSGFQTVESVQRYVSRYLDNTLKRTTQGVTCSGLAALNPNQAYLFVSNHRDIAMDPALVNWCLHQHGFTTARIAIGDNLLKKTCVTELMKLNKSFIVKRSAKGPREMLKALGQLSGYIRHSLDTNNHIWIAQKEGRAKDGNDLTDPAILKMFYIAGKQQQLAFPDYMASLQIVPVCLSYEFDPCDLAKAQELYQRQTEGNYQKAEFEDIQSIVQGIVGEKGRVHVHFGAVIQNAEDLASPETMAAAIDREIYQGYQLYPANYLAANQTDAVDANDSTVEQFKRRLAAVPEQIRPVLCQMYANPLLNAARSKEQH</sequence>
<dbReference type="PANTHER" id="PTHR30068">
    <property type="entry name" value="URONATE ISOMERASE"/>
    <property type="match status" value="1"/>
</dbReference>
<dbReference type="GO" id="GO:0042840">
    <property type="term" value="P:D-glucuronate catabolic process"/>
    <property type="evidence" value="ECO:0007669"/>
    <property type="project" value="TreeGrafter"/>
</dbReference>
<protein>
    <submittedName>
        <fullName evidence="2">1-acyl-sn-glycerol-3-phosphate acyltransferase</fullName>
    </submittedName>
</protein>
<reference evidence="2 3" key="1">
    <citation type="submission" date="2019-01" db="EMBL/GenBank/DDBJ databases">
        <authorList>
            <person name="Chen W.-M."/>
        </authorList>
    </citation>
    <scope>NUCLEOTIDE SEQUENCE [LARGE SCALE GENOMIC DNA]</scope>
    <source>
        <strain evidence="2 3">KYPC3</strain>
    </source>
</reference>
<dbReference type="SUPFAM" id="SSF69593">
    <property type="entry name" value="Glycerol-3-phosphate (1)-acyltransferase"/>
    <property type="match status" value="1"/>
</dbReference>
<dbReference type="Pfam" id="PF01553">
    <property type="entry name" value="Acyltransferase"/>
    <property type="match status" value="1"/>
</dbReference>
<dbReference type="RefSeq" id="WP_127697840.1">
    <property type="nucleotide sequence ID" value="NZ_SACS01000003.1"/>
</dbReference>
<keyword evidence="2" id="KW-0808">Transferase</keyword>
<keyword evidence="2" id="KW-0012">Acyltransferase</keyword>
<dbReference type="OrthoDB" id="1078132at2"/>
<dbReference type="AlphaFoldDB" id="A0A437R202"/>
<organism evidence="2 3">
    <name type="scientific">Rheinheimera riviphila</name>
    <dbReference type="NCBI Taxonomy" id="1834037"/>
    <lineage>
        <taxon>Bacteria</taxon>
        <taxon>Pseudomonadati</taxon>
        <taxon>Pseudomonadota</taxon>
        <taxon>Gammaproteobacteria</taxon>
        <taxon>Chromatiales</taxon>
        <taxon>Chromatiaceae</taxon>
        <taxon>Rheinheimera</taxon>
    </lineage>
</organism>
<keyword evidence="3" id="KW-1185">Reference proteome</keyword>
<dbReference type="Proteomes" id="UP000283077">
    <property type="component" value="Unassembled WGS sequence"/>
</dbReference>
<dbReference type="GO" id="GO:0019698">
    <property type="term" value="P:D-galacturonate catabolic process"/>
    <property type="evidence" value="ECO:0007669"/>
    <property type="project" value="TreeGrafter"/>
</dbReference>
<feature type="domain" description="Phospholipid/glycerol acyltransferase" evidence="1">
    <location>
        <begin position="92"/>
        <end position="194"/>
    </location>
</feature>
<dbReference type="PANTHER" id="PTHR30068:SF3">
    <property type="entry name" value="PHOSPHOLIPID_GLYCEROL ACYLTRANSFERASE DOMAIN-CONTAINING PROTEIN"/>
    <property type="match status" value="1"/>
</dbReference>
<evidence type="ECO:0000259" key="1">
    <source>
        <dbReference type="Pfam" id="PF01553"/>
    </source>
</evidence>
<dbReference type="EMBL" id="SACS01000003">
    <property type="protein sequence ID" value="RVU40829.1"/>
    <property type="molecule type" value="Genomic_DNA"/>
</dbReference>
<accession>A0A437R202</accession>
<evidence type="ECO:0000313" key="2">
    <source>
        <dbReference type="EMBL" id="RVU40829.1"/>
    </source>
</evidence>
<dbReference type="InterPro" id="IPR002123">
    <property type="entry name" value="Plipid/glycerol_acylTrfase"/>
</dbReference>
<gene>
    <name evidence="2" type="ORF">EOE67_04425</name>
</gene>